<sequence length="115" mass="13101">MNPSPKKNYNNAKPFPKNSNNNNSRRKSSPKEKKIDVAPKNEVKDMFMAWFKKNRSIGQIMTKGDVVTNIIKKLDSKQDSALAEAMKELKDYGFIEVQEDGVTLVLTKKGYDFIS</sequence>
<gene>
    <name evidence="2" type="ORF">SMGD1_1445</name>
</gene>
<evidence type="ECO:0000313" key="2">
    <source>
        <dbReference type="EMBL" id="EHP29969.1"/>
    </source>
</evidence>
<dbReference type="OrthoDB" id="5334953at2"/>
<accession>H1FT50</accession>
<dbReference type="eggNOG" id="ENOG5031AD0">
    <property type="taxonomic scope" value="Bacteria"/>
</dbReference>
<accession>B6BHH2</accession>
<evidence type="ECO:0000313" key="3">
    <source>
        <dbReference type="Proteomes" id="UP000006431"/>
    </source>
</evidence>
<dbReference type="Proteomes" id="UP000006431">
    <property type="component" value="Unassembled WGS sequence"/>
</dbReference>
<dbReference type="RefSeq" id="WP_008336742.1">
    <property type="nucleotide sequence ID" value="NZ_AFRZ01000001.1"/>
</dbReference>
<dbReference type="PATRIC" id="fig|929558.5.peg.1436"/>
<feature type="compositionally biased region" description="Basic and acidic residues" evidence="1">
    <location>
        <begin position="29"/>
        <end position="38"/>
    </location>
</feature>
<dbReference type="EMBL" id="AFRZ01000001">
    <property type="protein sequence ID" value="EHP29969.1"/>
    <property type="molecule type" value="Genomic_DNA"/>
</dbReference>
<proteinExistence type="predicted"/>
<feature type="region of interest" description="Disordered" evidence="1">
    <location>
        <begin position="1"/>
        <end position="38"/>
    </location>
</feature>
<dbReference type="HOGENOM" id="CLU_2208695_0_0_7"/>
<protein>
    <submittedName>
        <fullName evidence="2">Uncharacterized protein</fullName>
    </submittedName>
</protein>
<reference evidence="2 3" key="1">
    <citation type="journal article" date="2012" name="Proc. Natl. Acad. Sci. U.S.A.">
        <title>Genome and physiology of a model Epsilonproteobacterium responsible for sulfide detoxification in marine oxygen depletion zones.</title>
        <authorList>
            <person name="Grote J."/>
            <person name="Schott T."/>
            <person name="Bruckner C.G."/>
            <person name="Glockner F.O."/>
            <person name="Jost G."/>
            <person name="Teeling H."/>
            <person name="Labrenz M."/>
            <person name="Jurgens K."/>
        </authorList>
    </citation>
    <scope>NUCLEOTIDE SEQUENCE [LARGE SCALE GENOMIC DNA]</scope>
    <source>
        <strain evidence="2 3">GD1</strain>
    </source>
</reference>
<dbReference type="STRING" id="929558.SMGD1_1445"/>
<evidence type="ECO:0000256" key="1">
    <source>
        <dbReference type="SAM" id="MobiDB-lite"/>
    </source>
</evidence>
<comment type="caution">
    <text evidence="2">The sequence shown here is derived from an EMBL/GenBank/DDBJ whole genome shotgun (WGS) entry which is preliminary data.</text>
</comment>
<keyword evidence="3" id="KW-1185">Reference proteome</keyword>
<organism evidence="2 3">
    <name type="scientific">Sulfurimonas gotlandica (strain DSM 19862 / JCM 16533 / GD1)</name>
    <dbReference type="NCBI Taxonomy" id="929558"/>
    <lineage>
        <taxon>Bacteria</taxon>
        <taxon>Pseudomonadati</taxon>
        <taxon>Campylobacterota</taxon>
        <taxon>Epsilonproteobacteria</taxon>
        <taxon>Campylobacterales</taxon>
        <taxon>Sulfurimonadaceae</taxon>
        <taxon>Sulfurimonas</taxon>
    </lineage>
</organism>
<feature type="compositionally biased region" description="Low complexity" evidence="1">
    <location>
        <begin position="10"/>
        <end position="23"/>
    </location>
</feature>
<dbReference type="AlphaFoldDB" id="B6BHH2"/>
<name>B6BHH2_SULGG</name>